<dbReference type="GO" id="GO:0005524">
    <property type="term" value="F:ATP binding"/>
    <property type="evidence" value="ECO:0007669"/>
    <property type="project" value="UniProtKB-KW"/>
</dbReference>
<dbReference type="PANTHER" id="PTHR43384">
    <property type="entry name" value="SEPTUM SITE-DETERMINING PROTEIN MIND HOMOLOG, CHLOROPLASTIC-RELATED"/>
    <property type="match status" value="1"/>
</dbReference>
<keyword evidence="4" id="KW-0132">Cell division</keyword>
<organism evidence="11">
    <name type="scientific">Stygiella incarcerata</name>
    <dbReference type="NCBI Taxonomy" id="1712417"/>
    <lineage>
        <taxon>Eukaryota</taxon>
        <taxon>Discoba</taxon>
        <taxon>Jakobida</taxon>
        <taxon>Andalucina</taxon>
        <taxon>Stygiellidae</taxon>
        <taxon>Stygiella</taxon>
    </lineage>
</organism>
<keyword evidence="8" id="KW-0131">Cell cycle</keyword>
<dbReference type="Gene3D" id="3.40.50.300">
    <property type="entry name" value="P-loop containing nucleotide triphosphate hydrolases"/>
    <property type="match status" value="1"/>
</dbReference>
<evidence type="ECO:0000256" key="2">
    <source>
        <dbReference type="ARBA" id="ARBA00010257"/>
    </source>
</evidence>
<evidence type="ECO:0000313" key="11">
    <source>
        <dbReference type="EMBL" id="AKB90676.1"/>
    </source>
</evidence>
<dbReference type="GO" id="GO:0051301">
    <property type="term" value="P:cell division"/>
    <property type="evidence" value="ECO:0007669"/>
    <property type="project" value="UniProtKB-KW"/>
</dbReference>
<dbReference type="PANTHER" id="PTHR43384:SF6">
    <property type="entry name" value="SEPTUM SITE-DETERMINING PROTEIN MIND HOMOLOG, CHLOROPLASTIC"/>
    <property type="match status" value="1"/>
</dbReference>
<sequence>MLRFQMIRSWWGKSVSHASCLFSRFLSGKTIVVTSGKGGVGKTTTVASMSYGLAERGHKVCAVDFDIGLRNLDLHLGMERRVVFDFVHVIHGDCKLHQALIKDRRNPNLSLLAASQTRDKTALTVEGVEKVLDELREQFDYIVCDSPAGIEHGAYQAMYFADEAIICTNPELSSVRDSDKMIGLISSRSKRAELNASPTRCMLLLTRYQPEKVREGTMISVDDIAEMLGIPLIGVIPETSEVLEATNIGDPVIMGSPDKPGAGSYRDFVARYLGEDVSFRFLEPAKRGIFARLFGK</sequence>
<evidence type="ECO:0000256" key="4">
    <source>
        <dbReference type="ARBA" id="ARBA00022618"/>
    </source>
</evidence>
<accession>A0A0E3SU89</accession>
<evidence type="ECO:0000256" key="8">
    <source>
        <dbReference type="ARBA" id="ARBA00023306"/>
    </source>
</evidence>
<dbReference type="InterPro" id="IPR010223">
    <property type="entry name" value="MinD"/>
</dbReference>
<dbReference type="NCBIfam" id="TIGR01968">
    <property type="entry name" value="minD_bact"/>
    <property type="match status" value="1"/>
</dbReference>
<reference evidence="11" key="1">
    <citation type="journal article" date="2015" name="Proc. Natl. Acad. Sci. U.S.A.">
        <title>An ancestral bacterial division system is widespread in eukaryotic mitochondria.</title>
        <authorList>
            <person name="Leger M.M."/>
            <person name="Petru M."/>
            <person name="Zarsky V."/>
            <person name="Eme L."/>
            <person name="Vlcek C."/>
            <person name="Harding T."/>
            <person name="Lang B.F."/>
            <person name="Elias M."/>
            <person name="Dolezal P."/>
            <person name="Roger A.J."/>
        </authorList>
    </citation>
    <scope>NUCLEOTIDE SEQUENCE</scope>
</reference>
<dbReference type="InterPro" id="IPR027417">
    <property type="entry name" value="P-loop_NTPase"/>
</dbReference>
<evidence type="ECO:0000256" key="7">
    <source>
        <dbReference type="ARBA" id="ARBA00023210"/>
    </source>
</evidence>
<dbReference type="InterPro" id="IPR025669">
    <property type="entry name" value="AAA_dom"/>
</dbReference>
<name>A0A0E3SU89_9EUKA</name>
<dbReference type="GO" id="GO:0005829">
    <property type="term" value="C:cytosol"/>
    <property type="evidence" value="ECO:0007669"/>
    <property type="project" value="TreeGrafter"/>
</dbReference>
<comment type="similarity">
    <text evidence="2">Belongs to the ParA family. MinD subfamily.</text>
</comment>
<feature type="domain" description="AAA" evidence="10">
    <location>
        <begin position="29"/>
        <end position="186"/>
    </location>
</feature>
<protein>
    <recommendedName>
        <fullName evidence="3">Putative septum site-determining protein MinD</fullName>
    </recommendedName>
</protein>
<dbReference type="GO" id="GO:0009898">
    <property type="term" value="C:cytoplasmic side of plasma membrane"/>
    <property type="evidence" value="ECO:0007669"/>
    <property type="project" value="TreeGrafter"/>
</dbReference>
<dbReference type="PIRSF" id="PIRSF003092">
    <property type="entry name" value="MinD"/>
    <property type="match status" value="1"/>
</dbReference>
<keyword evidence="5 9" id="KW-0547">Nucleotide-binding</keyword>
<feature type="binding site" evidence="9">
    <location>
        <begin position="37"/>
        <end position="44"/>
    </location>
    <ligand>
        <name>ATP</name>
        <dbReference type="ChEBI" id="CHEBI:30616"/>
    </ligand>
</feature>
<evidence type="ECO:0000256" key="3">
    <source>
        <dbReference type="ARBA" id="ARBA00015415"/>
    </source>
</evidence>
<dbReference type="AlphaFoldDB" id="A0A0E3SU89"/>
<evidence type="ECO:0000259" key="10">
    <source>
        <dbReference type="Pfam" id="PF13614"/>
    </source>
</evidence>
<dbReference type="GO" id="GO:0016887">
    <property type="term" value="F:ATP hydrolysis activity"/>
    <property type="evidence" value="ECO:0007669"/>
    <property type="project" value="InterPro"/>
</dbReference>
<dbReference type="SUPFAM" id="SSF52540">
    <property type="entry name" value="P-loop containing nucleoside triphosphate hydrolases"/>
    <property type="match status" value="1"/>
</dbReference>
<evidence type="ECO:0000256" key="5">
    <source>
        <dbReference type="ARBA" id="ARBA00022741"/>
    </source>
</evidence>
<dbReference type="GO" id="GO:0051782">
    <property type="term" value="P:negative regulation of cell division"/>
    <property type="evidence" value="ECO:0007669"/>
    <property type="project" value="TreeGrafter"/>
</dbReference>
<evidence type="ECO:0000256" key="9">
    <source>
        <dbReference type="PIRSR" id="PIRSR003092-1"/>
    </source>
</evidence>
<dbReference type="FunFam" id="3.40.50.300:FF:000068">
    <property type="entry name" value="Site-determining protein"/>
    <property type="match status" value="1"/>
</dbReference>
<dbReference type="InterPro" id="IPR050625">
    <property type="entry name" value="ParA/MinD_ATPase"/>
</dbReference>
<dbReference type="Pfam" id="PF13614">
    <property type="entry name" value="AAA_31"/>
    <property type="match status" value="1"/>
</dbReference>
<evidence type="ECO:0000256" key="1">
    <source>
        <dbReference type="ARBA" id="ARBA00002662"/>
    </source>
</evidence>
<evidence type="ECO:0000256" key="6">
    <source>
        <dbReference type="ARBA" id="ARBA00022840"/>
    </source>
</evidence>
<comment type="function">
    <text evidence="1">ATPase required for the correct placement of the division site.</text>
</comment>
<keyword evidence="6 9" id="KW-0067">ATP-binding</keyword>
<dbReference type="InterPro" id="IPR025501">
    <property type="entry name" value="MinD_FleN"/>
</dbReference>
<keyword evidence="7" id="KW-0717">Septation</keyword>
<proteinExistence type="evidence at transcript level"/>
<dbReference type="CDD" id="cd02036">
    <property type="entry name" value="MinD"/>
    <property type="match status" value="1"/>
</dbReference>
<dbReference type="EMBL" id="KP258197">
    <property type="protein sequence ID" value="AKB90676.1"/>
    <property type="molecule type" value="mRNA"/>
</dbReference>